<evidence type="ECO:0000256" key="5">
    <source>
        <dbReference type="SAM" id="Phobius"/>
    </source>
</evidence>
<reference evidence="7 8" key="1">
    <citation type="submission" date="2024-10" db="EMBL/GenBank/DDBJ databases">
        <title>The Natural Products Discovery Center: Release of the First 8490 Sequenced Strains for Exploring Actinobacteria Biosynthetic Diversity.</title>
        <authorList>
            <person name="Kalkreuter E."/>
            <person name="Kautsar S.A."/>
            <person name="Yang D."/>
            <person name="Bader C.D."/>
            <person name="Teijaro C.N."/>
            <person name="Fluegel L."/>
            <person name="Davis C.M."/>
            <person name="Simpson J.R."/>
            <person name="Lauterbach L."/>
            <person name="Steele A.D."/>
            <person name="Gui C."/>
            <person name="Meng S."/>
            <person name="Li G."/>
            <person name="Viehrig K."/>
            <person name="Ye F."/>
            <person name="Su P."/>
            <person name="Kiefer A.F."/>
            <person name="Nichols A."/>
            <person name="Cepeda A.J."/>
            <person name="Yan W."/>
            <person name="Fan B."/>
            <person name="Jiang Y."/>
            <person name="Adhikari A."/>
            <person name="Zheng C.-J."/>
            <person name="Schuster L."/>
            <person name="Cowan T.M."/>
            <person name="Smanski M.J."/>
            <person name="Chevrette M.G."/>
            <person name="De Carvalho L.P.S."/>
            <person name="Shen B."/>
        </authorList>
    </citation>
    <scope>NUCLEOTIDE SEQUENCE [LARGE SCALE GENOMIC DNA]</scope>
    <source>
        <strain evidence="7 8">NPDC020602</strain>
    </source>
</reference>
<dbReference type="Proteomes" id="UP001611339">
    <property type="component" value="Unassembled WGS sequence"/>
</dbReference>
<gene>
    <name evidence="7" type="ORF">ACH407_28570</name>
</gene>
<feature type="transmembrane region" description="Helical" evidence="5">
    <location>
        <begin position="88"/>
        <end position="104"/>
    </location>
</feature>
<organism evidence="7 8">
    <name type="scientific">Streptomyces litmocidini</name>
    <dbReference type="NCBI Taxonomy" id="67318"/>
    <lineage>
        <taxon>Bacteria</taxon>
        <taxon>Bacillati</taxon>
        <taxon>Actinomycetota</taxon>
        <taxon>Actinomycetes</taxon>
        <taxon>Kitasatosporales</taxon>
        <taxon>Streptomycetaceae</taxon>
        <taxon>Streptomyces</taxon>
    </lineage>
</organism>
<evidence type="ECO:0000256" key="2">
    <source>
        <dbReference type="ARBA" id="ARBA00022692"/>
    </source>
</evidence>
<evidence type="ECO:0000313" key="8">
    <source>
        <dbReference type="Proteomes" id="UP001611339"/>
    </source>
</evidence>
<proteinExistence type="predicted"/>
<comment type="caution">
    <text evidence="7">The sequence shown here is derived from an EMBL/GenBank/DDBJ whole genome shotgun (WGS) entry which is preliminary data.</text>
</comment>
<keyword evidence="2 5" id="KW-0812">Transmembrane</keyword>
<feature type="domain" description="Major facilitator superfamily (MFS) profile" evidence="6">
    <location>
        <begin position="23"/>
        <end position="414"/>
    </location>
</feature>
<evidence type="ECO:0000256" key="3">
    <source>
        <dbReference type="ARBA" id="ARBA00022989"/>
    </source>
</evidence>
<evidence type="ECO:0000259" key="6">
    <source>
        <dbReference type="PROSITE" id="PS50850"/>
    </source>
</evidence>
<dbReference type="InterPro" id="IPR020846">
    <property type="entry name" value="MFS_dom"/>
</dbReference>
<comment type="subcellular location">
    <subcellularLocation>
        <location evidence="1">Cell membrane</location>
        <topology evidence="1">Multi-pass membrane protein</topology>
    </subcellularLocation>
</comment>
<feature type="transmembrane region" description="Helical" evidence="5">
    <location>
        <begin position="266"/>
        <end position="285"/>
    </location>
</feature>
<feature type="transmembrane region" description="Helical" evidence="5">
    <location>
        <begin position="328"/>
        <end position="346"/>
    </location>
</feature>
<dbReference type="PANTHER" id="PTHR23527:SF1">
    <property type="entry name" value="BLL3282 PROTEIN"/>
    <property type="match status" value="1"/>
</dbReference>
<dbReference type="Gene3D" id="1.20.1250.20">
    <property type="entry name" value="MFS general substrate transporter like domains"/>
    <property type="match status" value="1"/>
</dbReference>
<evidence type="ECO:0000256" key="4">
    <source>
        <dbReference type="ARBA" id="ARBA00023136"/>
    </source>
</evidence>
<dbReference type="InterPro" id="IPR036259">
    <property type="entry name" value="MFS_trans_sf"/>
</dbReference>
<keyword evidence="4 5" id="KW-0472">Membrane</keyword>
<feature type="transmembrane region" description="Helical" evidence="5">
    <location>
        <begin position="21"/>
        <end position="45"/>
    </location>
</feature>
<feature type="transmembrane region" description="Helical" evidence="5">
    <location>
        <begin position="234"/>
        <end position="254"/>
    </location>
</feature>
<accession>A0ABW7UGT6</accession>
<evidence type="ECO:0000313" key="7">
    <source>
        <dbReference type="EMBL" id="MFI1717510.1"/>
    </source>
</evidence>
<keyword evidence="3 5" id="KW-1133">Transmembrane helix</keyword>
<evidence type="ECO:0000256" key="1">
    <source>
        <dbReference type="ARBA" id="ARBA00004651"/>
    </source>
</evidence>
<dbReference type="RefSeq" id="WP_398711873.1">
    <property type="nucleotide sequence ID" value="NZ_JBIRUI010000015.1"/>
</dbReference>
<dbReference type="CDD" id="cd17475">
    <property type="entry name" value="MFS_MT3072_like"/>
    <property type="match status" value="1"/>
</dbReference>
<sequence length="414" mass="42722">MTQHTAGRAGSQARDPWRYRWIVLGVATFTQAASGFFVGGVGALGVHLQGALDLSTAQLGLLISAAQLVPLAGLLVAGELLDRYSERWVVGIGAGAVGLALSAGSLAPGYTALLVALLVVGMGYSTVQPGGSKSVASWFDGSQRGFAMGIRQAGLPLGAALASAVLPVIAEEFGWRATLLTGGFVALLGAGLFMGCYRRPPTPHTPQDKEPSDQLAAQLRARLRMLREPSTVKIMLSGTSLISVQYGVGVLTVLHLHQTSSVDAGTAALVLVASQVAGVAGRICLAAWSDQIRSGRYAVVLVCMVAVIAGLAVLMTPAGRSPLVASGVFVWLGFFGFGWYGPWVAYVTEAAPPSKTGFALGLAMSVNQIAIVTVPPVLGLLVDLTGSFTPAWALLSLLAVVALVVTAEAELHIR</sequence>
<dbReference type="InterPro" id="IPR052952">
    <property type="entry name" value="MFS-Transporter"/>
</dbReference>
<feature type="transmembrane region" description="Helical" evidence="5">
    <location>
        <begin position="57"/>
        <end position="76"/>
    </location>
</feature>
<dbReference type="PROSITE" id="PS50850">
    <property type="entry name" value="MFS"/>
    <property type="match status" value="1"/>
</dbReference>
<dbReference type="Pfam" id="PF07690">
    <property type="entry name" value="MFS_1"/>
    <property type="match status" value="1"/>
</dbReference>
<feature type="transmembrane region" description="Helical" evidence="5">
    <location>
        <begin position="297"/>
        <end position="316"/>
    </location>
</feature>
<feature type="transmembrane region" description="Helical" evidence="5">
    <location>
        <begin position="358"/>
        <end position="382"/>
    </location>
</feature>
<dbReference type="PANTHER" id="PTHR23527">
    <property type="entry name" value="BLL3282 PROTEIN"/>
    <property type="match status" value="1"/>
</dbReference>
<feature type="transmembrane region" description="Helical" evidence="5">
    <location>
        <begin position="175"/>
        <end position="197"/>
    </location>
</feature>
<dbReference type="InterPro" id="IPR011701">
    <property type="entry name" value="MFS"/>
</dbReference>
<protein>
    <submittedName>
        <fullName evidence="7">MFS transporter</fullName>
    </submittedName>
</protein>
<name>A0ABW7UGT6_9ACTN</name>
<keyword evidence="8" id="KW-1185">Reference proteome</keyword>
<dbReference type="SUPFAM" id="SSF103473">
    <property type="entry name" value="MFS general substrate transporter"/>
    <property type="match status" value="1"/>
</dbReference>
<dbReference type="EMBL" id="JBIRUI010000015">
    <property type="protein sequence ID" value="MFI1717510.1"/>
    <property type="molecule type" value="Genomic_DNA"/>
</dbReference>
<feature type="transmembrane region" description="Helical" evidence="5">
    <location>
        <begin position="388"/>
        <end position="407"/>
    </location>
</feature>